<protein>
    <submittedName>
        <fullName evidence="1">Ankyrin</fullName>
    </submittedName>
</protein>
<comment type="caution">
    <text evidence="1">The sequence shown here is derived from an EMBL/GenBank/DDBJ whole genome shotgun (WGS) entry which is preliminary data.</text>
</comment>
<proteinExistence type="predicted"/>
<name>A0ACB6RAV6_9PLEO</name>
<gene>
    <name evidence="1" type="ORF">BDR25DRAFT_200909</name>
</gene>
<organism evidence="1 2">
    <name type="scientific">Lindgomyces ingoldianus</name>
    <dbReference type="NCBI Taxonomy" id="673940"/>
    <lineage>
        <taxon>Eukaryota</taxon>
        <taxon>Fungi</taxon>
        <taxon>Dikarya</taxon>
        <taxon>Ascomycota</taxon>
        <taxon>Pezizomycotina</taxon>
        <taxon>Dothideomycetes</taxon>
        <taxon>Pleosporomycetidae</taxon>
        <taxon>Pleosporales</taxon>
        <taxon>Lindgomycetaceae</taxon>
        <taxon>Lindgomyces</taxon>
    </lineage>
</organism>
<evidence type="ECO:0000313" key="2">
    <source>
        <dbReference type="Proteomes" id="UP000799755"/>
    </source>
</evidence>
<evidence type="ECO:0000313" key="1">
    <source>
        <dbReference type="EMBL" id="KAF2475855.1"/>
    </source>
</evidence>
<feature type="non-terminal residue" evidence="1">
    <location>
        <position position="145"/>
    </location>
</feature>
<sequence>MPLLDLANELLCCISENLELERDINAFVQANRHLYRLLNTYLYRYNVRQFRSSALLWAAQYGQEGTAQKLLEERADDQAIDGCFQASLRVAAEKGHKEIVKLLLDKSTDSSVQDGYYDNALLGALEGGHQQIVKLLFDKGANVNA</sequence>
<accession>A0ACB6RAV6</accession>
<dbReference type="Proteomes" id="UP000799755">
    <property type="component" value="Unassembled WGS sequence"/>
</dbReference>
<keyword evidence="2" id="KW-1185">Reference proteome</keyword>
<reference evidence="1" key="1">
    <citation type="journal article" date="2020" name="Stud. Mycol.">
        <title>101 Dothideomycetes genomes: a test case for predicting lifestyles and emergence of pathogens.</title>
        <authorList>
            <person name="Haridas S."/>
            <person name="Albert R."/>
            <person name="Binder M."/>
            <person name="Bloem J."/>
            <person name="Labutti K."/>
            <person name="Salamov A."/>
            <person name="Andreopoulos B."/>
            <person name="Baker S."/>
            <person name="Barry K."/>
            <person name="Bills G."/>
            <person name="Bluhm B."/>
            <person name="Cannon C."/>
            <person name="Castanera R."/>
            <person name="Culley D."/>
            <person name="Daum C."/>
            <person name="Ezra D."/>
            <person name="Gonzalez J."/>
            <person name="Henrissat B."/>
            <person name="Kuo A."/>
            <person name="Liang C."/>
            <person name="Lipzen A."/>
            <person name="Lutzoni F."/>
            <person name="Magnuson J."/>
            <person name="Mondo S."/>
            <person name="Nolan M."/>
            <person name="Ohm R."/>
            <person name="Pangilinan J."/>
            <person name="Park H.-J."/>
            <person name="Ramirez L."/>
            <person name="Alfaro M."/>
            <person name="Sun H."/>
            <person name="Tritt A."/>
            <person name="Yoshinaga Y."/>
            <person name="Zwiers L.-H."/>
            <person name="Turgeon B."/>
            <person name="Goodwin S."/>
            <person name="Spatafora J."/>
            <person name="Crous P."/>
            <person name="Grigoriev I."/>
        </authorList>
    </citation>
    <scope>NUCLEOTIDE SEQUENCE</scope>
    <source>
        <strain evidence="1">ATCC 200398</strain>
    </source>
</reference>
<dbReference type="EMBL" id="MU003495">
    <property type="protein sequence ID" value="KAF2475855.1"/>
    <property type="molecule type" value="Genomic_DNA"/>
</dbReference>